<sequence length="2439" mass="255860">MFETLHAPPLWQKRTLARVVKLKSRKRPKLPAMLAFAFCTMLSVADAQAQCTDCNNYGMNANNVATEIEYDNIISGVTNNVIREADGTFKVFGYAMAESGANALSPLIINSTNFPGLQGTPLKVAIGSSSGGSTSNQSVVLTTEGLFAWGQQDRLLALAVKSGTAMGPVTIAGSNTYRLPVGVEPQQVKSLFGSVQTLALLTCSGEAWVLTRNASTAGTGLASANNIWNRVTTSEPGNPTLNDVVALRGNGHSLVALRADGTLWTWGQSVYLGNGTAAANRDRATQMTLPAHSGIIKMIGMTSGLSYYVLYTDGNLFALGGNSDRQLGDWTTTNRTSWVQPRYTSASGPVMDNIRWISPSEHHDSYPSINVLSTSGQVYNWGQNYQSKLRSGGGTTATINPGSPNADKMLAVESGGMQTLVIRECTQNFGFAGNQYFGNMGDGSNLANATRAPYTYATAPVNICGANAMTTPDAPVFEAGLPTSRCQGAGSDLFSATSTGGTVSYSLTPAAAGSINTATGMVTYNASFVGVATITATAAGGCGTPETATHQVTINSVVSTPVFAAGLPQQRCSGTGTETYTATAAAADNISYSLSPAAAGTINASTGEVTYDAAWAGTAIITATATGCSSTSSATFEVVTNAIFANDDAYSTVQGSPFSFNVLANDLCNINTGSVQEISTPSVGILQNLGNGNFQYVPVGNFSGDVTFQYRVCSNTLPAVCDTATVTITILGVTDDPCTGAGNPQVYYMPFPENNTQLSKALRSAASINTSHSTTARNITSISTPYPGTVVIYDHWEDGYESNILFPTQSTTQMWGDGDLTNGVAPGYPNDIIPAGGYVELDNTFDWNRPTSTVVYDAKDKVWSSSVVSITKVTGDAASGVFALQNVKTNVPDISRTGLSFVLPFGEDIPASTTVVFRYTGVFVQAIQDGTQVTLNYNPANSAAIATSPVLNEGEVWFYDGTAGTPGTASNVNNANDIKKGAVITSNNPVAVNMIFGGIDSYGTRNIPVYPAEFYGSEYLSPVYSTNAAYPAVGYFVNPNANPITINWTRSAGTPLTGSFTVPGSYGLATFNMNLASGTKFESAGGEPYTAVAIVSDGNNTTANSSTYDWAIPMIAVHRLTNFGTLGWAPGTADGTNNYNPVWVTPLEATRVYVKYNGDVTSGPNQVTDAGPAQGAYYDTFYDLNALQAQLIFGQNNDNSGMAVFSNDQNPHNLAIAWGQRPFDGTPTGNPALDVGYVVEPKCMQRMILAADDRVVTASDTPVTINVAGNDQGFLMATDPTSISTDFLQGPSNGTIVVNPDGTITYTPNPGFVGFDEFEYRICGAAPDNNICDVATVYVSVPCDLVFTRNIVKGRVYNDVNSSGSAEAGETGLSGMLIQLWEDVNGDGLPDAGDTLLDSVLTDAVGGYRFVVDQGFNMIDSLNTVAANNNDGTLDWGGNWTFTNAGTNFTTNPITITGGRLRVNGNSSATQASVQRQANLSTAIAAFLTYDWVKSSFNSATNTIDFVEVQIRTNSTSAWVPLKRFSGQASDTGSDSFDISGFMSATTEIRLIESSNSGFSAAEYVEFDNLTITYEIAKNYLVRVAPSSIGSGYAITEPQTGVQAFNMAGINQGICGADFGLKRNTTNAVNDENSTWINTPVSGDVTTNDFDREGDVQTFGSFLNQDGSGTPMASGATVSGIDAEGNPVTDAGTLTFNPDGTYTYTPATGFVGNISVPYSICDAGTPQACDTAWLDITVSPLPTEDNSVVANNDEYFTLGDPVVSNILVNDADPQGDAFNVVTFVYDSDGDGIPDATGTVGGSAVVVAGVDESGNPVANAGTLTIGANGNLVFTPADGFAGQVFVDYTIEDNVATPNTASDDAQIVITVLRNENGTLNDPPIAGDDFSYTEVNTPVDGNFIGNDSDLNGDPLSIRDSNGAAVTIDPNGPRNPVNTVTTVEGGELTFYSDGTYTYTPPAGYVGPDRVVYEICDVTVVEPQPLCAQATIHLLIGSKPGFDISGMVWHDFDNGNAVQDGTETPVSGSNDNHGGNSIVTGGAVYANLVDNVTGTIVATTQVLPDGTYLFEGVTEGDYSIILTNVPQTVSGTLANGSLPAGWVATGVNVNGSPNTSNHSNVISLGLVTATVENVNFGIQQPPVTAGDSYEIATPVSGFVLPLDGSALTADSEPVNGTRQTDPEEGQPVLVTITELPTTPNGLGEPKLFYDGVEITVAGTVLGTAADPYDPAKLSIRFDGIGYTAVSFNFTSTDGAGAVSNESTYTVQWENSLPVTLVRFDVVREGTHANLSWTTSSEVNSKGFEIERSIDANLWTKAGYVASQNNNSSHVLRYHFTDASPARGVNYYRLKMVDLDGTFAYSDIRSIVLGGDGLTLYPNPVTHGKLTLDLADASGSRVNVYSTTGQEVLRASGSRTLDVSQLPSGVYLIRVTTRDGVTTSRTFVVK</sequence>
<name>A0ABP8LVA8_9BACT</name>
<evidence type="ECO:0000259" key="2">
    <source>
        <dbReference type="Pfam" id="PF18962"/>
    </source>
</evidence>
<dbReference type="InterPro" id="IPR009091">
    <property type="entry name" value="RCC1/BLIP-II"/>
</dbReference>
<dbReference type="InterPro" id="IPR051553">
    <property type="entry name" value="Ran_GTPase-activating"/>
</dbReference>
<dbReference type="SUPFAM" id="SSF50985">
    <property type="entry name" value="RCC1/BLIP-II"/>
    <property type="match status" value="1"/>
</dbReference>
<dbReference type="EMBL" id="BAABEY010000015">
    <property type="protein sequence ID" value="GAA4436379.1"/>
    <property type="molecule type" value="Genomic_DNA"/>
</dbReference>
<dbReference type="Gene3D" id="2.60.40.3440">
    <property type="match status" value="1"/>
</dbReference>
<dbReference type="Gene3D" id="2.60.40.10">
    <property type="entry name" value="Immunoglobulins"/>
    <property type="match status" value="2"/>
</dbReference>
<dbReference type="NCBIfam" id="NF012211">
    <property type="entry name" value="tand_rpt_95"/>
    <property type="match status" value="3"/>
</dbReference>
<dbReference type="InterPro" id="IPR013783">
    <property type="entry name" value="Ig-like_fold"/>
</dbReference>
<dbReference type="Gene3D" id="2.130.10.30">
    <property type="entry name" value="Regulator of chromosome condensation 1/beta-lactamase-inhibitor protein II"/>
    <property type="match status" value="1"/>
</dbReference>
<evidence type="ECO:0000313" key="4">
    <source>
        <dbReference type="Proteomes" id="UP001501508"/>
    </source>
</evidence>
<gene>
    <name evidence="3" type="ORF">GCM10023091_14210</name>
</gene>
<evidence type="ECO:0000256" key="1">
    <source>
        <dbReference type="SAM" id="SignalP"/>
    </source>
</evidence>
<comment type="caution">
    <text evidence="3">The sequence shown here is derived from an EMBL/GenBank/DDBJ whole genome shotgun (WGS) entry which is preliminary data.</text>
</comment>
<dbReference type="RefSeq" id="WP_345027611.1">
    <property type="nucleotide sequence ID" value="NZ_BAABEY010000015.1"/>
</dbReference>
<dbReference type="PANTHER" id="PTHR45982:SF1">
    <property type="entry name" value="REGULATOR OF CHROMOSOME CONDENSATION"/>
    <property type="match status" value="1"/>
</dbReference>
<dbReference type="Pfam" id="PF17963">
    <property type="entry name" value="Big_9"/>
    <property type="match status" value="4"/>
</dbReference>
<accession>A0ABP8LVA8</accession>
<evidence type="ECO:0000313" key="3">
    <source>
        <dbReference type="EMBL" id="GAA4436379.1"/>
    </source>
</evidence>
<feature type="chain" id="PRO_5045479581" evidence="1">
    <location>
        <begin position="50"/>
        <end position="2439"/>
    </location>
</feature>
<keyword evidence="4" id="KW-1185">Reference proteome</keyword>
<proteinExistence type="predicted"/>
<organism evidence="3 4">
    <name type="scientific">Ravibacter arvi</name>
    <dbReference type="NCBI Taxonomy" id="2051041"/>
    <lineage>
        <taxon>Bacteria</taxon>
        <taxon>Pseudomonadati</taxon>
        <taxon>Bacteroidota</taxon>
        <taxon>Cytophagia</taxon>
        <taxon>Cytophagales</taxon>
        <taxon>Spirosomataceae</taxon>
        <taxon>Ravibacter</taxon>
    </lineage>
</organism>
<reference evidence="4" key="1">
    <citation type="journal article" date="2019" name="Int. J. Syst. Evol. Microbiol.">
        <title>The Global Catalogue of Microorganisms (GCM) 10K type strain sequencing project: providing services to taxonomists for standard genome sequencing and annotation.</title>
        <authorList>
            <consortium name="The Broad Institute Genomics Platform"/>
            <consortium name="The Broad Institute Genome Sequencing Center for Infectious Disease"/>
            <person name="Wu L."/>
            <person name="Ma J."/>
        </authorList>
    </citation>
    <scope>NUCLEOTIDE SEQUENCE [LARGE SCALE GENOMIC DNA]</scope>
    <source>
        <strain evidence="4">JCM 31920</strain>
    </source>
</reference>
<feature type="domain" description="Secretion system C-terminal sorting" evidence="2">
    <location>
        <begin position="2369"/>
        <end position="2437"/>
    </location>
</feature>
<dbReference type="SUPFAM" id="SSF117074">
    <property type="entry name" value="Hypothetical protein PA1324"/>
    <property type="match status" value="1"/>
</dbReference>
<dbReference type="Pfam" id="PF18962">
    <property type="entry name" value="Por_Secre_tail"/>
    <property type="match status" value="1"/>
</dbReference>
<keyword evidence="1" id="KW-0732">Signal</keyword>
<dbReference type="Proteomes" id="UP001501508">
    <property type="component" value="Unassembled WGS sequence"/>
</dbReference>
<dbReference type="PANTHER" id="PTHR45982">
    <property type="entry name" value="REGULATOR OF CHROMOSOME CONDENSATION"/>
    <property type="match status" value="1"/>
</dbReference>
<protein>
    <submittedName>
        <fullName evidence="3">Calx-beta domain-containing protein</fullName>
    </submittedName>
</protein>
<dbReference type="InterPro" id="IPR026444">
    <property type="entry name" value="Secre_tail"/>
</dbReference>
<dbReference type="NCBIfam" id="TIGR04183">
    <property type="entry name" value="Por_Secre_tail"/>
    <property type="match status" value="1"/>
</dbReference>
<feature type="signal peptide" evidence="1">
    <location>
        <begin position="1"/>
        <end position="49"/>
    </location>
</feature>